<organism evidence="1 2">
    <name type="scientific">Champsocephalus gunnari</name>
    <name type="common">Mackerel icefish</name>
    <dbReference type="NCBI Taxonomy" id="52237"/>
    <lineage>
        <taxon>Eukaryota</taxon>
        <taxon>Metazoa</taxon>
        <taxon>Chordata</taxon>
        <taxon>Craniata</taxon>
        <taxon>Vertebrata</taxon>
        <taxon>Euteleostomi</taxon>
        <taxon>Actinopterygii</taxon>
        <taxon>Neopterygii</taxon>
        <taxon>Teleostei</taxon>
        <taxon>Neoteleostei</taxon>
        <taxon>Acanthomorphata</taxon>
        <taxon>Eupercaria</taxon>
        <taxon>Perciformes</taxon>
        <taxon>Notothenioidei</taxon>
        <taxon>Channichthyidae</taxon>
        <taxon>Champsocephalus</taxon>
    </lineage>
</organism>
<protein>
    <submittedName>
        <fullName evidence="1">Uncharacterized protein</fullName>
    </submittedName>
</protein>
<reference evidence="1 2" key="1">
    <citation type="journal article" date="2023" name="Mol. Biol. Evol.">
        <title>Genomics of Secondarily Temperate Adaptation in the Only Non-Antarctic Icefish.</title>
        <authorList>
            <person name="Rivera-Colon A.G."/>
            <person name="Rayamajhi N."/>
            <person name="Minhas B.F."/>
            <person name="Madrigal G."/>
            <person name="Bilyk K.T."/>
            <person name="Yoon V."/>
            <person name="Hune M."/>
            <person name="Gregory S."/>
            <person name="Cheng C.H.C."/>
            <person name="Catchen J.M."/>
        </authorList>
    </citation>
    <scope>NUCLEOTIDE SEQUENCE [LARGE SCALE GENOMIC DNA]</scope>
    <source>
        <tissue evidence="1">White muscle</tissue>
    </source>
</reference>
<gene>
    <name evidence="1" type="ORF">CgunFtcFv8_016931</name>
</gene>
<comment type="caution">
    <text evidence="1">The sequence shown here is derived from an EMBL/GenBank/DDBJ whole genome shotgun (WGS) entry which is preliminary data.</text>
</comment>
<evidence type="ECO:0000313" key="2">
    <source>
        <dbReference type="Proteomes" id="UP001331515"/>
    </source>
</evidence>
<keyword evidence="2" id="KW-1185">Reference proteome</keyword>
<name>A0AAN8CV56_CHAGU</name>
<evidence type="ECO:0000313" key="1">
    <source>
        <dbReference type="EMBL" id="KAK5908913.1"/>
    </source>
</evidence>
<proteinExistence type="predicted"/>
<sequence>MHVADRRIS</sequence>
<dbReference type="EMBL" id="JAURVH010001529">
    <property type="protein sequence ID" value="KAK5908913.1"/>
    <property type="molecule type" value="Genomic_DNA"/>
</dbReference>
<dbReference type="Proteomes" id="UP001331515">
    <property type="component" value="Unassembled WGS sequence"/>
</dbReference>
<accession>A0AAN8CV56</accession>